<dbReference type="SUPFAM" id="SSF48576">
    <property type="entry name" value="Terpenoid synthases"/>
    <property type="match status" value="1"/>
</dbReference>
<evidence type="ECO:0000313" key="3">
    <source>
        <dbReference type="EMBL" id="CAG8887217.1"/>
    </source>
</evidence>
<comment type="caution">
    <text evidence="3">The sequence shown here is derived from an EMBL/GenBank/DDBJ whole genome shotgun (WGS) entry which is preliminary data.</text>
</comment>
<comment type="similarity">
    <text evidence="1">Belongs to the trichodiene synthase family.</text>
</comment>
<sequence length="97" mass="11403">MILYLTWVFNWINDLMSSYKEMVNMENLNFITNSARCKGLTQVESLKSSVMNTSDVIRRLRTLGKAHSGLQRLVEAFVFGYVTYHLTQTRYRMEDLI</sequence>
<dbReference type="OrthoDB" id="2998174at2759"/>
<reference evidence="3" key="1">
    <citation type="submission" date="2021-07" db="EMBL/GenBank/DDBJ databases">
        <authorList>
            <person name="Branca A.L. A."/>
        </authorList>
    </citation>
    <scope>NUCLEOTIDE SEQUENCE</scope>
</reference>
<accession>A0A9W4K9D1</accession>
<evidence type="ECO:0000313" key="4">
    <source>
        <dbReference type="Proteomes" id="UP001154252"/>
    </source>
</evidence>
<keyword evidence="2" id="KW-0456">Lyase</keyword>
<gene>
    <name evidence="3" type="ORF">PEGY_LOCUS1071</name>
</gene>
<organism evidence="3 4">
    <name type="scientific">Penicillium egyptiacum</name>
    <dbReference type="NCBI Taxonomy" id="1303716"/>
    <lineage>
        <taxon>Eukaryota</taxon>
        <taxon>Fungi</taxon>
        <taxon>Dikarya</taxon>
        <taxon>Ascomycota</taxon>
        <taxon>Pezizomycotina</taxon>
        <taxon>Eurotiomycetes</taxon>
        <taxon>Eurotiomycetidae</taxon>
        <taxon>Eurotiales</taxon>
        <taxon>Aspergillaceae</taxon>
        <taxon>Penicillium</taxon>
    </lineage>
</organism>
<dbReference type="Proteomes" id="UP001154252">
    <property type="component" value="Unassembled WGS sequence"/>
</dbReference>
<name>A0A9W4K9D1_9EURO</name>
<dbReference type="Gene3D" id="1.10.600.10">
    <property type="entry name" value="Farnesyl Diphosphate Synthase"/>
    <property type="match status" value="1"/>
</dbReference>
<dbReference type="InterPro" id="IPR024652">
    <property type="entry name" value="Trichodiene_synth"/>
</dbReference>
<protein>
    <submittedName>
        <fullName evidence="3">Uncharacterized protein</fullName>
    </submittedName>
</protein>
<dbReference type="EMBL" id="CAJVRC010000836">
    <property type="protein sequence ID" value="CAG8887217.1"/>
    <property type="molecule type" value="Genomic_DNA"/>
</dbReference>
<dbReference type="InterPro" id="IPR008949">
    <property type="entry name" value="Isoprenoid_synthase_dom_sf"/>
</dbReference>
<evidence type="ECO:0000256" key="1">
    <source>
        <dbReference type="ARBA" id="ARBA00007946"/>
    </source>
</evidence>
<evidence type="ECO:0000256" key="2">
    <source>
        <dbReference type="ARBA" id="ARBA00023239"/>
    </source>
</evidence>
<proteinExistence type="inferred from homology"/>
<keyword evidence="4" id="KW-1185">Reference proteome</keyword>
<dbReference type="GO" id="GO:0016838">
    <property type="term" value="F:carbon-oxygen lyase activity, acting on phosphates"/>
    <property type="evidence" value="ECO:0007669"/>
    <property type="project" value="InterPro"/>
</dbReference>
<dbReference type="AlphaFoldDB" id="A0A9W4K9D1"/>
<dbReference type="Pfam" id="PF06330">
    <property type="entry name" value="TRI5"/>
    <property type="match status" value="1"/>
</dbReference>